<keyword evidence="3" id="KW-0507">mRNA processing</keyword>
<dbReference type="InterPro" id="IPR017862">
    <property type="entry name" value="SKI-int_prot_SKIP"/>
</dbReference>
<dbReference type="Pfam" id="PF02731">
    <property type="entry name" value="SKIP_SNW"/>
    <property type="match status" value="1"/>
</dbReference>
<evidence type="ECO:0000313" key="7">
    <source>
        <dbReference type="Proteomes" id="UP000449547"/>
    </source>
</evidence>
<keyword evidence="3" id="KW-0747">Spliceosome</keyword>
<name>A0A642UZW7_DIURU</name>
<dbReference type="GO" id="GO:0000398">
    <property type="term" value="P:mRNA splicing, via spliceosome"/>
    <property type="evidence" value="ECO:0007669"/>
    <property type="project" value="InterPro"/>
</dbReference>
<comment type="similarity">
    <text evidence="1 3">Belongs to the SNW family.</text>
</comment>
<dbReference type="VEuPathDB" id="FungiDB:DIURU_000043"/>
<comment type="function">
    <text evidence="3">Involved in pre-mRNA splicing.</text>
</comment>
<feature type="compositionally biased region" description="Basic residues" evidence="4">
    <location>
        <begin position="89"/>
        <end position="99"/>
    </location>
</feature>
<dbReference type="OMA" id="HHFPRYT"/>
<keyword evidence="3" id="KW-0508">mRNA splicing</keyword>
<dbReference type="OrthoDB" id="666364at2759"/>
<protein>
    <recommendedName>
        <fullName evidence="2 3">Pre-mRNA-processing protein 45</fullName>
    </recommendedName>
</protein>
<evidence type="ECO:0000259" key="5">
    <source>
        <dbReference type="Pfam" id="PF02731"/>
    </source>
</evidence>
<evidence type="ECO:0000256" key="2">
    <source>
        <dbReference type="ARBA" id="ARBA00022160"/>
    </source>
</evidence>
<feature type="region of interest" description="Disordered" evidence="4">
    <location>
        <begin position="89"/>
        <end position="108"/>
    </location>
</feature>
<accession>A0A642UZW7</accession>
<comment type="caution">
    <text evidence="6">The sequence shown here is derived from an EMBL/GenBank/DDBJ whole genome shotgun (WGS) entry which is preliminary data.</text>
</comment>
<comment type="subcellular location">
    <subcellularLocation>
        <location evidence="3">Nucleus</location>
    </subcellularLocation>
</comment>
<feature type="compositionally biased region" description="Pro residues" evidence="4">
    <location>
        <begin position="170"/>
        <end position="179"/>
    </location>
</feature>
<gene>
    <name evidence="6" type="ORF">DIURU_000043</name>
</gene>
<dbReference type="EMBL" id="SWFT01000004">
    <property type="protein sequence ID" value="KAA8908730.1"/>
    <property type="molecule type" value="Genomic_DNA"/>
</dbReference>
<comment type="subunit">
    <text evidence="3">Associated with the spliceosome.</text>
</comment>
<keyword evidence="7" id="KW-1185">Reference proteome</keyword>
<dbReference type="RefSeq" id="XP_034015158.1">
    <property type="nucleotide sequence ID" value="XM_034157157.1"/>
</dbReference>
<dbReference type="GO" id="GO:0005681">
    <property type="term" value="C:spliceosomal complex"/>
    <property type="evidence" value="ECO:0007669"/>
    <property type="project" value="UniProtKB-UniRule"/>
</dbReference>
<dbReference type="Proteomes" id="UP000449547">
    <property type="component" value="Unassembled WGS sequence"/>
</dbReference>
<sequence>MFRSLPAPRGSHRATFAFADAGSSSGSTSTALLPIAEPQSSIVTSASVGEVVVAPSGEVDVTTTIINRAQGGAQTAHTRYDDTVPLKTRYPRMPHHFPRPSRDDPDVKATVDDTRNIIAAILAKTSNPTTSTKSDKPTTMKIAGHEVQVSEYKVDPLLPPQFKLAKNRHAPPPPPPPLLKPTTDETLTPEERQQWQIPSVVSNWKNNLGFNISLEHRTQMLASADTSVNVEGFGALNRALDDADTSARQRLAENSLKAQQQAQREREAADRELDELAQFVRRQRQPDDRRKRSRHQ</sequence>
<proteinExistence type="inferred from homology"/>
<dbReference type="GeneID" id="54778696"/>
<feature type="region of interest" description="Disordered" evidence="4">
    <location>
        <begin position="166"/>
        <end position="192"/>
    </location>
</feature>
<organism evidence="6 7">
    <name type="scientific">Diutina rugosa</name>
    <name type="common">Yeast</name>
    <name type="synonym">Candida rugosa</name>
    <dbReference type="NCBI Taxonomy" id="5481"/>
    <lineage>
        <taxon>Eukaryota</taxon>
        <taxon>Fungi</taxon>
        <taxon>Dikarya</taxon>
        <taxon>Ascomycota</taxon>
        <taxon>Saccharomycotina</taxon>
        <taxon>Pichiomycetes</taxon>
        <taxon>Debaryomycetaceae</taxon>
        <taxon>Diutina</taxon>
    </lineage>
</organism>
<dbReference type="PANTHER" id="PTHR12096">
    <property type="entry name" value="NUCLEAR PROTEIN SKIP-RELATED"/>
    <property type="match status" value="1"/>
</dbReference>
<evidence type="ECO:0000256" key="1">
    <source>
        <dbReference type="ARBA" id="ARBA00010197"/>
    </source>
</evidence>
<dbReference type="AlphaFoldDB" id="A0A642UZW7"/>
<dbReference type="InterPro" id="IPR004015">
    <property type="entry name" value="SKI-int_prot_SKIP_SNW-dom"/>
</dbReference>
<evidence type="ECO:0000256" key="4">
    <source>
        <dbReference type="SAM" id="MobiDB-lite"/>
    </source>
</evidence>
<evidence type="ECO:0000313" key="6">
    <source>
        <dbReference type="EMBL" id="KAA8908730.1"/>
    </source>
</evidence>
<evidence type="ECO:0000256" key="3">
    <source>
        <dbReference type="RuleBase" id="RU367140"/>
    </source>
</evidence>
<feature type="region of interest" description="Disordered" evidence="4">
    <location>
        <begin position="252"/>
        <end position="296"/>
    </location>
</feature>
<reference evidence="6 7" key="1">
    <citation type="submission" date="2019-07" db="EMBL/GenBank/DDBJ databases">
        <title>Genome assembly of two rare yeast pathogens: Diutina rugosa and Trichomonascus ciferrii.</title>
        <authorList>
            <person name="Mixao V."/>
            <person name="Saus E."/>
            <person name="Hansen A."/>
            <person name="Lass-Flor C."/>
            <person name="Gabaldon T."/>
        </authorList>
    </citation>
    <scope>NUCLEOTIDE SEQUENCE [LARGE SCALE GENOMIC DNA]</scope>
    <source>
        <strain evidence="6 7">CBS 613</strain>
    </source>
</reference>
<feature type="domain" description="SKI-interacting protein SKIP SNW" evidence="5">
    <location>
        <begin position="139"/>
        <end position="284"/>
    </location>
</feature>
<keyword evidence="3" id="KW-0539">Nucleus</keyword>